<proteinExistence type="predicted"/>
<evidence type="ECO:0000313" key="2">
    <source>
        <dbReference type="Proteomes" id="UP000265692"/>
    </source>
</evidence>
<reference evidence="1 2" key="1">
    <citation type="submission" date="2018-08" db="EMBL/GenBank/DDBJ databases">
        <title>Lysinibacillus sp. YLB-03 draft genome sequence.</title>
        <authorList>
            <person name="Yu L."/>
        </authorList>
    </citation>
    <scope>NUCLEOTIDE SEQUENCE [LARGE SCALE GENOMIC DNA]</scope>
    <source>
        <strain evidence="1 2">YLB-03</strain>
    </source>
</reference>
<accession>A0A396S8Z3</accession>
<sequence length="98" mass="10697">MAKLKGKGFVVSALVAGAASYLSKKENRDKTMKFINDMKDQYFGSQKERAGTQSLQEIAETPAGTTDTKIGENHFISEGGAQTALAYYNEGDQKEQIN</sequence>
<dbReference type="EMBL" id="QWEI01000007">
    <property type="protein sequence ID" value="RHW34907.1"/>
    <property type="molecule type" value="Genomic_DNA"/>
</dbReference>
<evidence type="ECO:0000313" key="1">
    <source>
        <dbReference type="EMBL" id="RHW34907.1"/>
    </source>
</evidence>
<dbReference type="AlphaFoldDB" id="A0A396S8Z3"/>
<keyword evidence="2" id="KW-1185">Reference proteome</keyword>
<dbReference type="OrthoDB" id="2390014at2"/>
<dbReference type="Proteomes" id="UP000265692">
    <property type="component" value="Unassembled WGS sequence"/>
</dbReference>
<organism evidence="1 2">
    <name type="scientific">Ureibacillus yapensis</name>
    <dbReference type="NCBI Taxonomy" id="2304605"/>
    <lineage>
        <taxon>Bacteria</taxon>
        <taxon>Bacillati</taxon>
        <taxon>Bacillota</taxon>
        <taxon>Bacilli</taxon>
        <taxon>Bacillales</taxon>
        <taxon>Caryophanaceae</taxon>
        <taxon>Ureibacillus</taxon>
    </lineage>
</organism>
<gene>
    <name evidence="1" type="ORF">D1B33_12720</name>
</gene>
<dbReference type="RefSeq" id="WP_118876781.1">
    <property type="nucleotide sequence ID" value="NZ_QWEI01000007.1"/>
</dbReference>
<comment type="caution">
    <text evidence="1">The sequence shown here is derived from an EMBL/GenBank/DDBJ whole genome shotgun (WGS) entry which is preliminary data.</text>
</comment>
<name>A0A396S8Z3_9BACL</name>
<protein>
    <submittedName>
        <fullName evidence="1">Uncharacterized protein</fullName>
    </submittedName>
</protein>